<comment type="caution">
    <text evidence="3">The sequence shown here is derived from an EMBL/GenBank/DDBJ whole genome shotgun (WGS) entry which is preliminary data.</text>
</comment>
<name>A0ABQ5SA17_9CHLO</name>
<protein>
    <recommendedName>
        <fullName evidence="2">Thioredoxin domain-containing protein</fullName>
    </recommendedName>
</protein>
<dbReference type="InterPro" id="IPR013766">
    <property type="entry name" value="Thioredoxin_domain"/>
</dbReference>
<keyword evidence="4" id="KW-1185">Reference proteome</keyword>
<evidence type="ECO:0000313" key="4">
    <source>
        <dbReference type="Proteomes" id="UP001165090"/>
    </source>
</evidence>
<sequence>MASATLPPTSGITRPYDRQTFAMRSLPAFFGRRAAVVVATAMPPFPHAHAHHATEAQHQQSSFYQLSHPLETSDHRQPTILTSQFSSTSSGFRPTMLVLGSTSTAATAVLTAEASLPTTFARLVVGAALALSTVYALLSSPASTLTGAAFSLQSTTTTSTSTSTSPASSDTEIRTTTSTTSTDSTSTANPPFTTVMPTSSAAITINSFPLLRNQVEFDDFVRTTNRAGYLAIVLFHAPWCAASQRMRNELQKLSHLFIGRRVVFARVDCSVQHGVSPGAPMGQVPGPGFKLQRCNMTQLHRIHKTPTMRMYYHNACMDEIVGCRPVDFRQATCDLIFKHNL</sequence>
<dbReference type="EMBL" id="BSDZ01000040">
    <property type="protein sequence ID" value="GLI66762.1"/>
    <property type="molecule type" value="Genomic_DNA"/>
</dbReference>
<dbReference type="Pfam" id="PF00085">
    <property type="entry name" value="Thioredoxin"/>
    <property type="match status" value="1"/>
</dbReference>
<accession>A0ABQ5SA17</accession>
<organism evidence="3 4">
    <name type="scientific">Volvox africanus</name>
    <dbReference type="NCBI Taxonomy" id="51714"/>
    <lineage>
        <taxon>Eukaryota</taxon>
        <taxon>Viridiplantae</taxon>
        <taxon>Chlorophyta</taxon>
        <taxon>core chlorophytes</taxon>
        <taxon>Chlorophyceae</taxon>
        <taxon>CS clade</taxon>
        <taxon>Chlamydomonadales</taxon>
        <taxon>Volvocaceae</taxon>
        <taxon>Volvox</taxon>
    </lineage>
</organism>
<evidence type="ECO:0000256" key="1">
    <source>
        <dbReference type="SAM" id="MobiDB-lite"/>
    </source>
</evidence>
<evidence type="ECO:0000259" key="2">
    <source>
        <dbReference type="Pfam" id="PF00085"/>
    </source>
</evidence>
<feature type="compositionally biased region" description="Low complexity" evidence="1">
    <location>
        <begin position="155"/>
        <end position="187"/>
    </location>
</feature>
<dbReference type="Proteomes" id="UP001165090">
    <property type="component" value="Unassembled WGS sequence"/>
</dbReference>
<dbReference type="SUPFAM" id="SSF52833">
    <property type="entry name" value="Thioredoxin-like"/>
    <property type="match status" value="1"/>
</dbReference>
<feature type="region of interest" description="Disordered" evidence="1">
    <location>
        <begin position="155"/>
        <end position="193"/>
    </location>
</feature>
<gene>
    <name evidence="3" type="ORF">VaNZ11_010729</name>
</gene>
<evidence type="ECO:0000313" key="3">
    <source>
        <dbReference type="EMBL" id="GLI66762.1"/>
    </source>
</evidence>
<dbReference type="InterPro" id="IPR036249">
    <property type="entry name" value="Thioredoxin-like_sf"/>
</dbReference>
<feature type="domain" description="Thioredoxin" evidence="2">
    <location>
        <begin position="215"/>
        <end position="273"/>
    </location>
</feature>
<dbReference type="CDD" id="cd02961">
    <property type="entry name" value="PDI_a_family"/>
    <property type="match status" value="1"/>
</dbReference>
<proteinExistence type="predicted"/>
<dbReference type="Gene3D" id="3.40.30.10">
    <property type="entry name" value="Glutaredoxin"/>
    <property type="match status" value="1"/>
</dbReference>
<reference evidence="3 4" key="1">
    <citation type="journal article" date="2023" name="IScience">
        <title>Expanded male sex-determining region conserved during the evolution of homothallism in the green alga Volvox.</title>
        <authorList>
            <person name="Yamamoto K."/>
            <person name="Matsuzaki R."/>
            <person name="Mahakham W."/>
            <person name="Heman W."/>
            <person name="Sekimoto H."/>
            <person name="Kawachi M."/>
            <person name="Minakuchi Y."/>
            <person name="Toyoda A."/>
            <person name="Nozaki H."/>
        </authorList>
    </citation>
    <scope>NUCLEOTIDE SEQUENCE [LARGE SCALE GENOMIC DNA]</scope>
    <source>
        <strain evidence="3 4">NIES-4468</strain>
    </source>
</reference>